<protein>
    <submittedName>
        <fullName evidence="2">Membrane protein</fullName>
    </submittedName>
</protein>
<keyword evidence="1" id="KW-1133">Transmembrane helix</keyword>
<keyword evidence="1" id="KW-0812">Transmembrane</keyword>
<accession>A0ABS4FJA9</accession>
<dbReference type="EMBL" id="JAGGKI010000022">
    <property type="protein sequence ID" value="MBP1896298.1"/>
    <property type="molecule type" value="Genomic_DNA"/>
</dbReference>
<name>A0ABS4FJA9_9BACL</name>
<keyword evidence="3" id="KW-1185">Reference proteome</keyword>
<sequence>MKPVTEVTYLSVYYLSFIRYLIYNGIVVWQVSKRNDVKLVLYTGEQWTPKRDVFEAVLHSNQGFQYASQAYNTR</sequence>
<keyword evidence="1" id="KW-0472">Membrane</keyword>
<gene>
    <name evidence="2" type="ORF">J2Z18_005425</name>
</gene>
<dbReference type="RefSeq" id="WP_007133156.1">
    <property type="nucleotide sequence ID" value="NZ_JAMAXN010000016.1"/>
</dbReference>
<evidence type="ECO:0000313" key="3">
    <source>
        <dbReference type="Proteomes" id="UP000706926"/>
    </source>
</evidence>
<organism evidence="2 3">
    <name type="scientific">Paenibacillus lactis</name>
    <dbReference type="NCBI Taxonomy" id="228574"/>
    <lineage>
        <taxon>Bacteria</taxon>
        <taxon>Bacillati</taxon>
        <taxon>Bacillota</taxon>
        <taxon>Bacilli</taxon>
        <taxon>Bacillales</taxon>
        <taxon>Paenibacillaceae</taxon>
        <taxon>Paenibacillus</taxon>
    </lineage>
</organism>
<reference evidence="2 3" key="1">
    <citation type="submission" date="2021-03" db="EMBL/GenBank/DDBJ databases">
        <title>Genomic Encyclopedia of Type Strains, Phase IV (KMG-IV): sequencing the most valuable type-strain genomes for metagenomic binning, comparative biology and taxonomic classification.</title>
        <authorList>
            <person name="Goeker M."/>
        </authorList>
    </citation>
    <scope>NUCLEOTIDE SEQUENCE [LARGE SCALE GENOMIC DNA]</scope>
    <source>
        <strain evidence="2 3">DSM 15596</strain>
    </source>
</reference>
<feature type="transmembrane region" description="Helical" evidence="1">
    <location>
        <begin position="12"/>
        <end position="31"/>
    </location>
</feature>
<proteinExistence type="predicted"/>
<evidence type="ECO:0000256" key="1">
    <source>
        <dbReference type="SAM" id="Phobius"/>
    </source>
</evidence>
<evidence type="ECO:0000313" key="2">
    <source>
        <dbReference type="EMBL" id="MBP1896298.1"/>
    </source>
</evidence>
<comment type="caution">
    <text evidence="2">The sequence shown here is derived from an EMBL/GenBank/DDBJ whole genome shotgun (WGS) entry which is preliminary data.</text>
</comment>
<dbReference type="Proteomes" id="UP000706926">
    <property type="component" value="Unassembled WGS sequence"/>
</dbReference>